<gene>
    <name evidence="3" type="ORF">SCHCODRAFT_105487</name>
</gene>
<dbReference type="Pfam" id="PF22936">
    <property type="entry name" value="Pol_BBD"/>
    <property type="match status" value="1"/>
</dbReference>
<evidence type="ECO:0000313" key="4">
    <source>
        <dbReference type="Proteomes" id="UP000007431"/>
    </source>
</evidence>
<feature type="region of interest" description="Disordered" evidence="1">
    <location>
        <begin position="145"/>
        <end position="184"/>
    </location>
</feature>
<proteinExistence type="predicted"/>
<evidence type="ECO:0000259" key="2">
    <source>
        <dbReference type="Pfam" id="PF22936"/>
    </source>
</evidence>
<feature type="domain" description="Retrovirus-related Pol polyprotein from transposon TNT 1-94-like beta-barrel" evidence="2">
    <location>
        <begin position="1"/>
        <end position="76"/>
    </location>
</feature>
<dbReference type="HOGENOM" id="CLU_1469029_0_0_1"/>
<evidence type="ECO:0000313" key="3">
    <source>
        <dbReference type="EMBL" id="EFJ00184.1"/>
    </source>
</evidence>
<organism evidence="4">
    <name type="scientific">Schizophyllum commune (strain H4-8 / FGSC 9210)</name>
    <name type="common">Split gill fungus</name>
    <dbReference type="NCBI Taxonomy" id="578458"/>
    <lineage>
        <taxon>Eukaryota</taxon>
        <taxon>Fungi</taxon>
        <taxon>Dikarya</taxon>
        <taxon>Basidiomycota</taxon>
        <taxon>Agaricomycotina</taxon>
        <taxon>Agaricomycetes</taxon>
        <taxon>Agaricomycetidae</taxon>
        <taxon>Agaricales</taxon>
        <taxon>Schizophyllaceae</taxon>
        <taxon>Schizophyllum</taxon>
    </lineage>
</organism>
<sequence length="184" mass="20623">MTPDERLFDDSTYRVLDPPRNIYLGNESVIKAVGIGTACFASKTPNGVRALTIRKTLHVPDLALTLISVPQITKRGLRVSFKDNACTIRDSSGDIACVATRKHGLYHVDCQPIGMDERAFVRGRIEPVITLERQQTSQDHIQQYRTHNYAPRATANESGREKTRMRRSRQEGTANAEEICGARQ</sequence>
<dbReference type="InterPro" id="IPR054722">
    <property type="entry name" value="PolX-like_BBD"/>
</dbReference>
<protein>
    <recommendedName>
        <fullName evidence="2">Retrovirus-related Pol polyprotein from transposon TNT 1-94-like beta-barrel domain-containing protein</fullName>
    </recommendedName>
</protein>
<reference evidence="3 4" key="1">
    <citation type="journal article" date="2010" name="Nat. Biotechnol.">
        <title>Genome sequence of the model mushroom Schizophyllum commune.</title>
        <authorList>
            <person name="Ohm R.A."/>
            <person name="de Jong J.F."/>
            <person name="Lugones L.G."/>
            <person name="Aerts A."/>
            <person name="Kothe E."/>
            <person name="Stajich J.E."/>
            <person name="de Vries R.P."/>
            <person name="Record E."/>
            <person name="Levasseur A."/>
            <person name="Baker S.E."/>
            <person name="Bartholomew K.A."/>
            <person name="Coutinho P.M."/>
            <person name="Erdmann S."/>
            <person name="Fowler T.J."/>
            <person name="Gathman A.C."/>
            <person name="Lombard V."/>
            <person name="Henrissat B."/>
            <person name="Knabe N."/>
            <person name="Kuees U."/>
            <person name="Lilly W.W."/>
            <person name="Lindquist E."/>
            <person name="Lucas S."/>
            <person name="Magnuson J.K."/>
            <person name="Piumi F."/>
            <person name="Raudaskoski M."/>
            <person name="Salamov A."/>
            <person name="Schmutz J."/>
            <person name="Schwarze F.W.M.R."/>
            <person name="vanKuyk P.A."/>
            <person name="Horton J.S."/>
            <person name="Grigoriev I.V."/>
            <person name="Woesten H.A.B."/>
        </authorList>
    </citation>
    <scope>NUCLEOTIDE SEQUENCE [LARGE SCALE GENOMIC DNA]</scope>
    <source>
        <strain evidence="4">H4-8 / FGSC 9210</strain>
    </source>
</reference>
<accession>D8PWB5</accession>
<name>D8PWB5_SCHCM</name>
<dbReference type="Proteomes" id="UP000007431">
    <property type="component" value="Unassembled WGS sequence"/>
</dbReference>
<dbReference type="InParanoid" id="D8PWB5"/>
<evidence type="ECO:0000256" key="1">
    <source>
        <dbReference type="SAM" id="MobiDB-lite"/>
    </source>
</evidence>
<dbReference type="AlphaFoldDB" id="D8PWB5"/>
<feature type="non-terminal residue" evidence="3">
    <location>
        <position position="184"/>
    </location>
</feature>
<dbReference type="EMBL" id="GL377303">
    <property type="protein sequence ID" value="EFJ00184.1"/>
    <property type="molecule type" value="Genomic_DNA"/>
</dbReference>
<keyword evidence="4" id="KW-1185">Reference proteome</keyword>